<proteinExistence type="inferred from homology"/>
<evidence type="ECO:0000256" key="1">
    <source>
        <dbReference type="ARBA" id="ARBA00022729"/>
    </source>
</evidence>
<protein>
    <submittedName>
        <fullName evidence="5">Bifunctional metallophosphatase/5'-nucleotidase</fullName>
    </submittedName>
</protein>
<dbReference type="SUPFAM" id="SSF55816">
    <property type="entry name" value="5'-nucleotidase (syn. UDP-sugar hydrolase), C-terminal domain"/>
    <property type="match status" value="1"/>
</dbReference>
<evidence type="ECO:0000313" key="6">
    <source>
        <dbReference type="EMBL" id="MCM5672165.1"/>
    </source>
</evidence>
<dbReference type="RefSeq" id="WP_017175500.1">
    <property type="nucleotide sequence ID" value="NZ_CP014107.1"/>
</dbReference>
<dbReference type="Gene3D" id="3.60.21.10">
    <property type="match status" value="1"/>
</dbReference>
<dbReference type="Proteomes" id="UP000665944">
    <property type="component" value="Unassembled WGS sequence"/>
</dbReference>
<keyword evidence="2" id="KW-0547">Nucleotide-binding</keyword>
<dbReference type="GO" id="GO:0046872">
    <property type="term" value="F:metal ion binding"/>
    <property type="evidence" value="ECO:0007669"/>
    <property type="project" value="InterPro"/>
</dbReference>
<dbReference type="InterPro" id="IPR036907">
    <property type="entry name" value="5'-Nucleotdase_C_sf"/>
</dbReference>
<dbReference type="GO" id="GO:0030288">
    <property type="term" value="C:outer membrane-bounded periplasmic space"/>
    <property type="evidence" value="ECO:0007669"/>
    <property type="project" value="TreeGrafter"/>
</dbReference>
<dbReference type="GO" id="GO:0016788">
    <property type="term" value="F:hydrolase activity, acting on ester bonds"/>
    <property type="evidence" value="ECO:0007669"/>
    <property type="project" value="InterPro"/>
</dbReference>
<dbReference type="InterPro" id="IPR004843">
    <property type="entry name" value="Calcineurin-like_PHP"/>
</dbReference>
<reference evidence="5" key="1">
    <citation type="submission" date="2016-02" db="EMBL/GenBank/DDBJ databases">
        <title>Genomic sequence of a clinical Staphylococcus hominis isolate.</title>
        <authorList>
            <person name="McClure J.M."/>
            <person name="Zhang K."/>
        </authorList>
    </citation>
    <scope>NUCLEOTIDE SEQUENCE</scope>
    <source>
        <strain evidence="5">C34847</strain>
    </source>
</reference>
<dbReference type="EMBL" id="JAGHKT020000005">
    <property type="protein sequence ID" value="MCM5672165.1"/>
    <property type="molecule type" value="Genomic_DNA"/>
</dbReference>
<dbReference type="GO" id="GO:0000166">
    <property type="term" value="F:nucleotide binding"/>
    <property type="evidence" value="ECO:0007669"/>
    <property type="project" value="UniProtKB-KW"/>
</dbReference>
<organism evidence="5">
    <name type="scientific">Staphylococcus hominis</name>
    <dbReference type="NCBI Taxonomy" id="1290"/>
    <lineage>
        <taxon>Bacteria</taxon>
        <taxon>Bacillati</taxon>
        <taxon>Bacillota</taxon>
        <taxon>Bacilli</taxon>
        <taxon>Bacillales</taxon>
        <taxon>Staphylococcaceae</taxon>
        <taxon>Staphylococcus</taxon>
    </lineage>
</organism>
<dbReference type="AlphaFoldDB" id="A0A3S7GYL8"/>
<evidence type="ECO:0000259" key="4">
    <source>
        <dbReference type="Pfam" id="PF02872"/>
    </source>
</evidence>
<dbReference type="SUPFAM" id="SSF56300">
    <property type="entry name" value="Metallo-dependent phosphatases"/>
    <property type="match status" value="1"/>
</dbReference>
<feature type="domain" description="5'-Nucleotidase C-terminal" evidence="4">
    <location>
        <begin position="317"/>
        <end position="476"/>
    </location>
</feature>
<evidence type="ECO:0000256" key="2">
    <source>
        <dbReference type="RuleBase" id="RU362119"/>
    </source>
</evidence>
<dbReference type="InterPro" id="IPR006146">
    <property type="entry name" value="5'-Nucleotdase_CS"/>
</dbReference>
<dbReference type="PANTHER" id="PTHR11575:SF6">
    <property type="entry name" value="2',3'-CYCLIC-NUCLEOTIDE 2'-PHOSPHODIESTERASE_3'-NUCLEOTIDASE"/>
    <property type="match status" value="1"/>
</dbReference>
<keyword evidence="1" id="KW-0732">Signal</keyword>
<dbReference type="Pfam" id="PF02872">
    <property type="entry name" value="5_nucleotid_C"/>
    <property type="match status" value="1"/>
</dbReference>
<dbReference type="PRINTS" id="PR01607">
    <property type="entry name" value="APYRASEFAMLY"/>
</dbReference>
<gene>
    <name evidence="5" type="ORF">AZE34_06365</name>
    <name evidence="6" type="ORF">J7T32_005200</name>
</gene>
<sequence>MTQLSFYIVSDIHGYIFPTDFSKRNQNLPMGLLKVNQLIEQERQQDDYSFKIDNGDFLQGSPLCHYLATEEQSSQPLTDIYNCLNFDFGTLGNHEFNYGLPYLQNTLNHLHHPILCANIFDYNNAPLTGQGVSYFKRGEITIGVIGLTTQFIPNWEQPAHIKGLTFNSAVETLKCILPDVRKKSDVVVVSYHGGFEKSLDTDIPTEELTGENEGFDILERFHKDIDVLITGHQHRDIAMIKNDTAIIQPGTRGTKFGKVTLTLDHEHQITDKQSTLVSVPSHLSLTLSNNDHSLLNELEDWLDTDITTLSEPMLVTHQFEARTHPHSLINLINYILLEKSGADIASTALFDSAKGFNQQVTMRDIINNYPFPNTFQVLELNGKGIKAALEKSASYFSVNDNNEITVSDTFLSPKPQHFNYDMYGGISYTIHASAPIGQRVSDIKVGDSPLEDTKTYTICVNNYRAVGGGDYKMFAEAPVVKDIQEEGAQVLIDYMTHHDLSRIPQVVDFKVVL</sequence>
<dbReference type="InterPro" id="IPR008334">
    <property type="entry name" value="5'-Nucleotdase_C"/>
</dbReference>
<dbReference type="InterPro" id="IPR029052">
    <property type="entry name" value="Metallo-depent_PP-like"/>
</dbReference>
<dbReference type="GO" id="GO:0009166">
    <property type="term" value="P:nucleotide catabolic process"/>
    <property type="evidence" value="ECO:0007669"/>
    <property type="project" value="InterPro"/>
</dbReference>
<name>A0A3S7GYL8_STAHO</name>
<dbReference type="Gene3D" id="3.90.780.10">
    <property type="entry name" value="5'-Nucleotidase, C-terminal domain"/>
    <property type="match status" value="1"/>
</dbReference>
<accession>A0A3S7GYL8</accession>
<dbReference type="InterPro" id="IPR006179">
    <property type="entry name" value="5_nucleotidase/apyrase"/>
</dbReference>
<evidence type="ECO:0000313" key="5">
    <source>
        <dbReference type="EMBL" id="AVI06392.1"/>
    </source>
</evidence>
<dbReference type="PANTHER" id="PTHR11575">
    <property type="entry name" value="5'-NUCLEOTIDASE-RELATED"/>
    <property type="match status" value="1"/>
</dbReference>
<dbReference type="EMBL" id="CP014567">
    <property type="protein sequence ID" value="AVI06392.1"/>
    <property type="molecule type" value="Genomic_DNA"/>
</dbReference>
<dbReference type="PROSITE" id="PS00786">
    <property type="entry name" value="5_NUCLEOTIDASE_2"/>
    <property type="match status" value="1"/>
</dbReference>
<evidence type="ECO:0000313" key="7">
    <source>
        <dbReference type="Proteomes" id="UP000665944"/>
    </source>
</evidence>
<evidence type="ECO:0000259" key="3">
    <source>
        <dbReference type="Pfam" id="PF00149"/>
    </source>
</evidence>
<reference evidence="6 7" key="2">
    <citation type="submission" date="2022-06" db="EMBL/GenBank/DDBJ databases">
        <title>Staphylococcus hominis ShoR14 genome sequence.</title>
        <authorList>
            <person name="Yeo C.C."/>
            <person name="Chew C.H."/>
            <person name="Che Hamzah A.M."/>
            <person name="Al-Trad E.I."/>
        </authorList>
    </citation>
    <scope>NUCLEOTIDE SEQUENCE [LARGE SCALE GENOMIC DNA]</scope>
    <source>
        <strain evidence="6 7">ShoR14</strain>
    </source>
</reference>
<keyword evidence="7" id="KW-1185">Reference proteome</keyword>
<comment type="similarity">
    <text evidence="2">Belongs to the 5'-nucleotidase family.</text>
</comment>
<feature type="domain" description="Calcineurin-like phosphoesterase" evidence="3">
    <location>
        <begin position="5"/>
        <end position="235"/>
    </location>
</feature>
<keyword evidence="2" id="KW-0378">Hydrolase</keyword>
<dbReference type="Pfam" id="PF00149">
    <property type="entry name" value="Metallophos"/>
    <property type="match status" value="1"/>
</dbReference>